<dbReference type="Proteomes" id="UP000499080">
    <property type="component" value="Unassembled WGS sequence"/>
</dbReference>
<dbReference type="EMBL" id="BGPR01020246">
    <property type="protein sequence ID" value="GBN84162.1"/>
    <property type="molecule type" value="Genomic_DNA"/>
</dbReference>
<keyword evidence="2" id="KW-1185">Reference proteome</keyword>
<reference evidence="1 2" key="1">
    <citation type="journal article" date="2019" name="Sci. Rep.">
        <title>Orb-weaving spider Araneus ventricosus genome elucidates the spidroin gene catalogue.</title>
        <authorList>
            <person name="Kono N."/>
            <person name="Nakamura H."/>
            <person name="Ohtoshi R."/>
            <person name="Moran D.A.P."/>
            <person name="Shinohara A."/>
            <person name="Yoshida Y."/>
            <person name="Fujiwara M."/>
            <person name="Mori M."/>
            <person name="Tomita M."/>
            <person name="Arakawa K."/>
        </authorList>
    </citation>
    <scope>NUCLEOTIDE SEQUENCE [LARGE SCALE GENOMIC DNA]</scope>
</reference>
<evidence type="ECO:0000313" key="2">
    <source>
        <dbReference type="Proteomes" id="UP000499080"/>
    </source>
</evidence>
<dbReference type="AlphaFoldDB" id="A0A4Y2S7K6"/>
<comment type="caution">
    <text evidence="1">The sequence shown here is derived from an EMBL/GenBank/DDBJ whole genome shotgun (WGS) entry which is preliminary data.</text>
</comment>
<sequence>MTRMTPELVLPSPSFHATRTEGRLAATYNLACNKPHTRRIFSGIGFRAWNSLVPRLRPCHWTTAASCMFRVYTTMVIILKRDLIFLASRVNMAALLALDFREKQRKSKVSGVYFK</sequence>
<evidence type="ECO:0000313" key="1">
    <source>
        <dbReference type="EMBL" id="GBN84162.1"/>
    </source>
</evidence>
<proteinExistence type="predicted"/>
<protein>
    <submittedName>
        <fullName evidence="1">Uncharacterized protein</fullName>
    </submittedName>
</protein>
<gene>
    <name evidence="1" type="ORF">AVEN_156117_1</name>
</gene>
<name>A0A4Y2S7K6_ARAVE</name>
<accession>A0A4Y2S7K6</accession>
<organism evidence="1 2">
    <name type="scientific">Araneus ventricosus</name>
    <name type="common">Orbweaver spider</name>
    <name type="synonym">Epeira ventricosa</name>
    <dbReference type="NCBI Taxonomy" id="182803"/>
    <lineage>
        <taxon>Eukaryota</taxon>
        <taxon>Metazoa</taxon>
        <taxon>Ecdysozoa</taxon>
        <taxon>Arthropoda</taxon>
        <taxon>Chelicerata</taxon>
        <taxon>Arachnida</taxon>
        <taxon>Araneae</taxon>
        <taxon>Araneomorphae</taxon>
        <taxon>Entelegynae</taxon>
        <taxon>Araneoidea</taxon>
        <taxon>Araneidae</taxon>
        <taxon>Araneus</taxon>
    </lineage>
</organism>